<feature type="signal peptide" evidence="2">
    <location>
        <begin position="1"/>
        <end position="21"/>
    </location>
</feature>
<feature type="active site" evidence="1">
    <location>
        <position position="100"/>
    </location>
</feature>
<dbReference type="PIRSF" id="PIRSF001522">
    <property type="entry name" value="Peptidase_A26"/>
    <property type="match status" value="1"/>
</dbReference>
<gene>
    <name evidence="3" type="ORF">AX760_09735</name>
</gene>
<keyword evidence="4" id="KW-1185">Reference proteome</keyword>
<dbReference type="InterPro" id="IPR053724">
    <property type="entry name" value="OMP_A26_sf"/>
</dbReference>
<dbReference type="Proteomes" id="UP000182661">
    <property type="component" value="Unassembled WGS sequence"/>
</dbReference>
<keyword evidence="2" id="KW-0732">Signal</keyword>
<evidence type="ECO:0008006" key="5">
    <source>
        <dbReference type="Google" id="ProtNLM"/>
    </source>
</evidence>
<dbReference type="Pfam" id="PF01278">
    <property type="entry name" value="Omptin"/>
    <property type="match status" value="1"/>
</dbReference>
<dbReference type="GO" id="GO:0006508">
    <property type="term" value="P:proteolysis"/>
    <property type="evidence" value="ECO:0007669"/>
    <property type="project" value="InterPro"/>
</dbReference>
<name>A0A657LZ90_9HYPH</name>
<dbReference type="SUPFAM" id="SSF69917">
    <property type="entry name" value="OMPT-like"/>
    <property type="match status" value="1"/>
</dbReference>
<dbReference type="AlphaFoldDB" id="A0A657LZ90"/>
<dbReference type="OrthoDB" id="5464981at2"/>
<dbReference type="PRINTS" id="PR00482">
    <property type="entry name" value="OMPTIN"/>
</dbReference>
<feature type="active site" evidence="1">
    <location>
        <position position="232"/>
    </location>
</feature>
<dbReference type="InterPro" id="IPR000036">
    <property type="entry name" value="Peptidase_A26_omptin"/>
</dbReference>
<sequence>MKLLSSLVAGAAIVCVSGAQAGDFYSPVTEGPVSMTFDVGLANIYAEESVFSGNRTVSRLDWESKGVTLLRGSLSIEVAPNWTIRAEGKTGMDGDGHMTDYDWIAPHATGQSDSDWSHRSVHDDTRLDHYYSGSLEVNRTFINDNGRFASLGLGGRYSDVQWSGYGGSYIYSTNDLRDTIGDFADGQKVITYRQKMPVVYANVRGSQTMGDWTLSGGLEAGALIRAEAPDDHWLRNLRFTDSFDLAAVYGANAAIAYNLTKTISLYASGAFEMTDFGTGDMHVRSTTSGATAEFKDAAGAKFSTASVSLGLKGKF</sequence>
<dbReference type="InterPro" id="IPR020080">
    <property type="entry name" value="OM_adhesin/peptidase_omptin"/>
</dbReference>
<evidence type="ECO:0000256" key="1">
    <source>
        <dbReference type="PIRSR" id="PIRSR001522-1"/>
    </source>
</evidence>
<dbReference type="GO" id="GO:0009279">
    <property type="term" value="C:cell outer membrane"/>
    <property type="evidence" value="ECO:0007669"/>
    <property type="project" value="InterPro"/>
</dbReference>
<organism evidence="3 4">
    <name type="scientific">Pararhizobium antarcticum</name>
    <dbReference type="NCBI Taxonomy" id="1798805"/>
    <lineage>
        <taxon>Bacteria</taxon>
        <taxon>Pseudomonadati</taxon>
        <taxon>Pseudomonadota</taxon>
        <taxon>Alphaproteobacteria</taxon>
        <taxon>Hyphomicrobiales</taxon>
        <taxon>Rhizobiaceae</taxon>
        <taxon>Rhizobium/Agrobacterium group</taxon>
        <taxon>Pararhizobium</taxon>
    </lineage>
</organism>
<reference evidence="3 4" key="1">
    <citation type="submission" date="2016-02" db="EMBL/GenBank/DDBJ databases">
        <title>Genome sequencing of a beta-galactosidase producing bacteria Rhizobium sp. 59.</title>
        <authorList>
            <person name="Wang D."/>
            <person name="Kot W."/>
            <person name="Qin Y."/>
            <person name="Hansen L."/>
            <person name="Naqvi K."/>
            <person name="Rensing C."/>
        </authorList>
    </citation>
    <scope>NUCLEOTIDE SEQUENCE [LARGE SCALE GENOMIC DNA]</scope>
    <source>
        <strain evidence="3 4">59</strain>
    </source>
</reference>
<feature type="active site" evidence="1">
    <location>
        <position position="102"/>
    </location>
</feature>
<dbReference type="EMBL" id="LSRP01000013">
    <property type="protein sequence ID" value="OJG00743.1"/>
    <property type="molecule type" value="Genomic_DNA"/>
</dbReference>
<dbReference type="RefSeq" id="WP_071831236.1">
    <property type="nucleotide sequence ID" value="NZ_LSRP01000013.1"/>
</dbReference>
<evidence type="ECO:0000313" key="4">
    <source>
        <dbReference type="Proteomes" id="UP000182661"/>
    </source>
</evidence>
<protein>
    <recommendedName>
        <fullName evidence="5">Outer membrane protease</fullName>
    </recommendedName>
</protein>
<feature type="chain" id="PRO_5024810142" description="Outer membrane protease" evidence="2">
    <location>
        <begin position="22"/>
        <end position="315"/>
    </location>
</feature>
<dbReference type="GO" id="GO:0004190">
    <property type="term" value="F:aspartic-type endopeptidase activity"/>
    <property type="evidence" value="ECO:0007669"/>
    <property type="project" value="InterPro"/>
</dbReference>
<accession>A0A657LZ90</accession>
<dbReference type="Gene3D" id="2.40.128.90">
    <property type="entry name" value="OMPT-like"/>
    <property type="match status" value="1"/>
</dbReference>
<proteinExistence type="predicted"/>
<evidence type="ECO:0000256" key="2">
    <source>
        <dbReference type="SAM" id="SignalP"/>
    </source>
</evidence>
<comment type="caution">
    <text evidence="3">The sequence shown here is derived from an EMBL/GenBank/DDBJ whole genome shotgun (WGS) entry which is preliminary data.</text>
</comment>
<evidence type="ECO:0000313" key="3">
    <source>
        <dbReference type="EMBL" id="OJG00743.1"/>
    </source>
</evidence>
<feature type="active site" evidence="1">
    <location>
        <position position="230"/>
    </location>
</feature>